<gene>
    <name evidence="3" type="ORF">HW566_03850</name>
</gene>
<dbReference type="InterPro" id="IPR012338">
    <property type="entry name" value="Beta-lactam/transpept-like"/>
</dbReference>
<sequence>MEERTRDGDDLVEFAEMLRGGGATDRAARAIDPAARRRRRRRGLIASAVVAVVVLAPPAGYAAWALNAPLRAPLAAITAPSAPAAPPAADIRFAPDGVAALSVAGAEAYLGPEAAGVWARYGDDEPRPIASITKLVTALVVLDAFPLADASDVGPTLTFDRADHALYDAYFVRDATIAAMPAGSSMSLRDALATMLVPSASNYAEVIAVWAFGSVDGYRRAADRWLSARGLERTTIVEPTGLDPRNTSTPTDLIALGRLAKADPTVSAIAATPSVSFPATGPLANTNRMLGEMGIDGLKTGTLEDSGSNLLYSATVDVGTAEPLRVIGVALGGASQQAVGASAAGVLQRLAAGFHRTALAQPGQRIGTYTTAWGSSLDVVLAEGASLLTWSDTPIVVEMQHREPVEWVDGETIGEVTWTAGPETDSTPVVLEGMIEPPTAWWRLTHPGEIG</sequence>
<evidence type="ECO:0000256" key="1">
    <source>
        <dbReference type="SAM" id="Phobius"/>
    </source>
</evidence>
<feature type="domain" description="Peptidase S11 D-alanyl-D-alanine carboxypeptidase A N-terminal" evidence="2">
    <location>
        <begin position="123"/>
        <end position="331"/>
    </location>
</feature>
<feature type="transmembrane region" description="Helical" evidence="1">
    <location>
        <begin position="44"/>
        <end position="64"/>
    </location>
</feature>
<keyword evidence="3" id="KW-0645">Protease</keyword>
<keyword evidence="3" id="KW-0378">Hydrolase</keyword>
<dbReference type="Gene3D" id="3.40.710.10">
    <property type="entry name" value="DD-peptidase/beta-lactamase superfamily"/>
    <property type="match status" value="1"/>
</dbReference>
<dbReference type="InterPro" id="IPR001967">
    <property type="entry name" value="Peptidase_S11_N"/>
</dbReference>
<dbReference type="Proteomes" id="UP000509638">
    <property type="component" value="Chromosome"/>
</dbReference>
<evidence type="ECO:0000313" key="4">
    <source>
        <dbReference type="Proteomes" id="UP000509638"/>
    </source>
</evidence>
<keyword evidence="1" id="KW-0472">Membrane</keyword>
<dbReference type="GO" id="GO:0006508">
    <property type="term" value="P:proteolysis"/>
    <property type="evidence" value="ECO:0007669"/>
    <property type="project" value="InterPro"/>
</dbReference>
<dbReference type="GO" id="GO:0009002">
    <property type="term" value="F:serine-type D-Ala-D-Ala carboxypeptidase activity"/>
    <property type="evidence" value="ECO:0007669"/>
    <property type="project" value="InterPro"/>
</dbReference>
<keyword evidence="1" id="KW-0812">Transmembrane</keyword>
<protein>
    <submittedName>
        <fullName evidence="3">D-alanyl-D-alanine carboxypeptidase</fullName>
    </submittedName>
</protein>
<evidence type="ECO:0000313" key="3">
    <source>
        <dbReference type="EMBL" id="QLD10997.1"/>
    </source>
</evidence>
<accession>A0A7D5IRV3</accession>
<dbReference type="Pfam" id="PF00768">
    <property type="entry name" value="Peptidase_S11"/>
    <property type="match status" value="1"/>
</dbReference>
<dbReference type="SUPFAM" id="SSF56601">
    <property type="entry name" value="beta-lactamase/transpeptidase-like"/>
    <property type="match status" value="1"/>
</dbReference>
<name>A0A7D5IRV3_9MICO</name>
<organism evidence="3 4">
    <name type="scientific">Microbacterium oleivorans</name>
    <dbReference type="NCBI Taxonomy" id="273677"/>
    <lineage>
        <taxon>Bacteria</taxon>
        <taxon>Bacillati</taxon>
        <taxon>Actinomycetota</taxon>
        <taxon>Actinomycetes</taxon>
        <taxon>Micrococcales</taxon>
        <taxon>Microbacteriaceae</taxon>
        <taxon>Microbacterium</taxon>
    </lineage>
</organism>
<keyword evidence="3" id="KW-0121">Carboxypeptidase</keyword>
<dbReference type="RefSeq" id="WP_178010577.1">
    <property type="nucleotide sequence ID" value="NZ_CP058316.1"/>
</dbReference>
<keyword evidence="1" id="KW-1133">Transmembrane helix</keyword>
<reference evidence="3 4" key="1">
    <citation type="submission" date="2020-06" db="EMBL/GenBank/DDBJ databases">
        <authorList>
            <person name="Jo H."/>
        </authorList>
    </citation>
    <scope>NUCLEOTIDE SEQUENCE [LARGE SCALE GENOMIC DNA]</scope>
    <source>
        <strain evidence="3 4">I46</strain>
    </source>
</reference>
<dbReference type="AlphaFoldDB" id="A0A7D5IRV3"/>
<evidence type="ECO:0000259" key="2">
    <source>
        <dbReference type="Pfam" id="PF00768"/>
    </source>
</evidence>
<proteinExistence type="predicted"/>
<dbReference type="EMBL" id="CP058316">
    <property type="protein sequence ID" value="QLD10997.1"/>
    <property type="molecule type" value="Genomic_DNA"/>
</dbReference>